<feature type="domain" description="DUF4440" evidence="2">
    <location>
        <begin position="41"/>
        <end position="144"/>
    </location>
</feature>
<keyword evidence="1" id="KW-0732">Signal</keyword>
<evidence type="ECO:0000313" key="3">
    <source>
        <dbReference type="EMBL" id="WIT10850.1"/>
    </source>
</evidence>
<dbReference type="Pfam" id="PF14534">
    <property type="entry name" value="DUF4440"/>
    <property type="match status" value="1"/>
</dbReference>
<dbReference type="Gene3D" id="3.10.450.50">
    <property type="match status" value="1"/>
</dbReference>
<dbReference type="InterPro" id="IPR032710">
    <property type="entry name" value="NTF2-like_dom_sf"/>
</dbReference>
<sequence>MNRSDQYIGLCRLLMLALLGGSAMAGEVPAGGAADLRAQVWAAECAFARSMAERDLPAFERHLSEQALFFGSSQVHRGKPAVLAAWKGFYEGAQAPFSWAPDSVEVLGDGTLAHSTGPVRNPQGELVSRFASVWRQEAPGQWRIVLDKGVPLTAAERERAKEAPAKPLCP</sequence>
<dbReference type="InterPro" id="IPR027843">
    <property type="entry name" value="DUF4440"/>
</dbReference>
<reference evidence="3" key="1">
    <citation type="submission" date="2023-01" db="EMBL/GenBank/DDBJ databases">
        <title>Whole genome sequence of Paucibacter sp. S2-9 isolated from pond sediment.</title>
        <authorList>
            <person name="Jung J.Y."/>
        </authorList>
    </citation>
    <scope>NUCLEOTIDE SEQUENCE</scope>
    <source>
        <strain evidence="3">S2-9</strain>
    </source>
</reference>
<dbReference type="EMBL" id="CP116346">
    <property type="protein sequence ID" value="WIT10850.1"/>
    <property type="molecule type" value="Genomic_DNA"/>
</dbReference>
<gene>
    <name evidence="3" type="ORF">PFX98_18305</name>
</gene>
<dbReference type="AlphaFoldDB" id="A0AA95SN42"/>
<dbReference type="KEGG" id="pais:PFX98_18305"/>
<dbReference type="Proteomes" id="UP001177769">
    <property type="component" value="Chromosome"/>
</dbReference>
<feature type="chain" id="PRO_5041677984" evidence="1">
    <location>
        <begin position="26"/>
        <end position="170"/>
    </location>
</feature>
<keyword evidence="4" id="KW-1185">Reference proteome</keyword>
<evidence type="ECO:0000313" key="4">
    <source>
        <dbReference type="Proteomes" id="UP001177769"/>
    </source>
</evidence>
<evidence type="ECO:0000256" key="1">
    <source>
        <dbReference type="SAM" id="SignalP"/>
    </source>
</evidence>
<feature type="signal peptide" evidence="1">
    <location>
        <begin position="1"/>
        <end position="25"/>
    </location>
</feature>
<proteinExistence type="predicted"/>
<name>A0AA95SN42_9BURK</name>
<accession>A0AA95SN42</accession>
<organism evidence="3 4">
    <name type="scientific">Paucibacter sediminis</name>
    <dbReference type="NCBI Taxonomy" id="3019553"/>
    <lineage>
        <taxon>Bacteria</taxon>
        <taxon>Pseudomonadati</taxon>
        <taxon>Pseudomonadota</taxon>
        <taxon>Betaproteobacteria</taxon>
        <taxon>Burkholderiales</taxon>
        <taxon>Sphaerotilaceae</taxon>
        <taxon>Roseateles</taxon>
    </lineage>
</organism>
<protein>
    <submittedName>
        <fullName evidence="3">Nuclear transport factor 2 family protein</fullName>
    </submittedName>
</protein>
<evidence type="ECO:0000259" key="2">
    <source>
        <dbReference type="Pfam" id="PF14534"/>
    </source>
</evidence>
<dbReference type="RefSeq" id="WP_285231928.1">
    <property type="nucleotide sequence ID" value="NZ_CP116346.1"/>
</dbReference>
<dbReference type="SUPFAM" id="SSF54427">
    <property type="entry name" value="NTF2-like"/>
    <property type="match status" value="1"/>
</dbReference>